<dbReference type="EMBL" id="JGCY01000356">
    <property type="protein sequence ID" value="EXY73530.1"/>
    <property type="molecule type" value="Genomic_DNA"/>
</dbReference>
<dbReference type="Proteomes" id="UP000020529">
    <property type="component" value="Unassembled WGS sequence"/>
</dbReference>
<comment type="caution">
    <text evidence="1">The sequence shown here is derived from an EMBL/GenBank/DDBJ whole genome shotgun (WGS) entry which is preliminary data.</text>
</comment>
<proteinExistence type="predicted"/>
<reference evidence="1 2" key="1">
    <citation type="submission" date="2014-02" db="EMBL/GenBank/DDBJ databases">
        <authorList>
            <person name="Sears C."/>
            <person name="Carroll K."/>
            <person name="Sack B.R."/>
            <person name="Qadri F."/>
            <person name="Myers L.L."/>
            <person name="Chung G.-T."/>
            <person name="Escheverria P."/>
            <person name="Fraser C.M."/>
            <person name="Sadzewicz L."/>
            <person name="Shefchek K.A."/>
            <person name="Tallon L."/>
            <person name="Das S.P."/>
            <person name="Daugherty S."/>
            <person name="Mongodin E.F."/>
        </authorList>
    </citation>
    <scope>NUCLEOTIDE SEQUENCE [LARGE SCALE GENOMIC DNA]</scope>
    <source>
        <strain evidence="2">3988T(B)14</strain>
    </source>
</reference>
<gene>
    <name evidence="1" type="ORF">M124_2676</name>
</gene>
<dbReference type="AlphaFoldDB" id="A0A015VZ91"/>
<accession>A0A015VZ91</accession>
<protein>
    <submittedName>
        <fullName evidence="1">Uncharacterized protein</fullName>
    </submittedName>
</protein>
<evidence type="ECO:0000313" key="2">
    <source>
        <dbReference type="Proteomes" id="UP000020529"/>
    </source>
</evidence>
<organism evidence="1 2">
    <name type="scientific">Bacteroides fragilis str. 3988T(B)14</name>
    <dbReference type="NCBI Taxonomy" id="1339315"/>
    <lineage>
        <taxon>Bacteria</taxon>
        <taxon>Pseudomonadati</taxon>
        <taxon>Bacteroidota</taxon>
        <taxon>Bacteroidia</taxon>
        <taxon>Bacteroidales</taxon>
        <taxon>Bacteroidaceae</taxon>
        <taxon>Bacteroides</taxon>
    </lineage>
</organism>
<sequence>MISGIGNGCGNLFPVPFFAYDCSPFLYFNGQIDMDSSFSTL</sequence>
<evidence type="ECO:0000313" key="1">
    <source>
        <dbReference type="EMBL" id="EXY73530.1"/>
    </source>
</evidence>
<name>A0A015VZ91_BACFG</name>